<evidence type="ECO:0000313" key="4">
    <source>
        <dbReference type="EMBL" id="SDO48994.1"/>
    </source>
</evidence>
<dbReference type="EMBL" id="FNGY01000015">
    <property type="protein sequence ID" value="SDO48994.1"/>
    <property type="molecule type" value="Genomic_DNA"/>
</dbReference>
<dbReference type="Pfam" id="PF04397">
    <property type="entry name" value="LytTR"/>
    <property type="match status" value="1"/>
</dbReference>
<dbReference type="SUPFAM" id="SSF52172">
    <property type="entry name" value="CheY-like"/>
    <property type="match status" value="1"/>
</dbReference>
<dbReference type="Proteomes" id="UP000183200">
    <property type="component" value="Unassembled WGS sequence"/>
</dbReference>
<evidence type="ECO:0000313" key="5">
    <source>
        <dbReference type="Proteomes" id="UP000183200"/>
    </source>
</evidence>
<dbReference type="GO" id="GO:0003677">
    <property type="term" value="F:DNA binding"/>
    <property type="evidence" value="ECO:0007669"/>
    <property type="project" value="UniProtKB-KW"/>
</dbReference>
<sequence length="237" mass="27504">MNFRCLIIDDEPNAVALLRSHLDHVDFLDHVMSCYDAFEAINYLRKETVDIIFLDIEMPEMNGMELAALIPKNVALIFTTAYSEYAVESYQKHATDYLLKPITFSRFMDAILKACDQLSPVLPIASPIVLPQASPQLFIKSGKEIIRMECADIIYLEGDKEYVNFHTRKGVILVNKRMKNLAEQMDRNFQRIHHSYIVNIDHVIKIEDNHVWIGNKKLPVSDTYRKAFMSFINKKLY</sequence>
<dbReference type="RefSeq" id="WP_074612659.1">
    <property type="nucleotide sequence ID" value="NZ_FNGY01000015.1"/>
</dbReference>
<dbReference type="InterPro" id="IPR007492">
    <property type="entry name" value="LytTR_DNA-bd_dom"/>
</dbReference>
<dbReference type="Gene3D" id="3.40.50.2300">
    <property type="match status" value="1"/>
</dbReference>
<evidence type="ECO:0000256" key="1">
    <source>
        <dbReference type="PROSITE-ProRule" id="PRU00169"/>
    </source>
</evidence>
<dbReference type="InterPro" id="IPR011006">
    <property type="entry name" value="CheY-like_superfamily"/>
</dbReference>
<keyword evidence="4" id="KW-0238">DNA-binding</keyword>
<dbReference type="AlphaFoldDB" id="A0A1H0JZB1"/>
<evidence type="ECO:0000259" key="2">
    <source>
        <dbReference type="PROSITE" id="PS50110"/>
    </source>
</evidence>
<dbReference type="Gene3D" id="2.40.50.1020">
    <property type="entry name" value="LytTr DNA-binding domain"/>
    <property type="match status" value="1"/>
</dbReference>
<dbReference type="InterPro" id="IPR001789">
    <property type="entry name" value="Sig_transdc_resp-reg_receiver"/>
</dbReference>
<dbReference type="GO" id="GO:0000156">
    <property type="term" value="F:phosphorelay response regulator activity"/>
    <property type="evidence" value="ECO:0007669"/>
    <property type="project" value="InterPro"/>
</dbReference>
<feature type="modified residue" description="4-aspartylphosphate" evidence="1">
    <location>
        <position position="55"/>
    </location>
</feature>
<name>A0A1H0JZB1_9SPHI</name>
<accession>A0A1H0JZB1</accession>
<gene>
    <name evidence="4" type="ORF">SAMN05421820_115121</name>
</gene>
<feature type="domain" description="HTH LytTR-type" evidence="3">
    <location>
        <begin position="137"/>
        <end position="234"/>
    </location>
</feature>
<keyword evidence="5" id="KW-1185">Reference proteome</keyword>
<protein>
    <submittedName>
        <fullName evidence="4">DNA-binding response regulator, LytR/AlgR family</fullName>
    </submittedName>
</protein>
<dbReference type="Pfam" id="PF00072">
    <property type="entry name" value="Response_reg"/>
    <property type="match status" value="1"/>
</dbReference>
<dbReference type="PROSITE" id="PS50930">
    <property type="entry name" value="HTH_LYTTR"/>
    <property type="match status" value="1"/>
</dbReference>
<evidence type="ECO:0000259" key="3">
    <source>
        <dbReference type="PROSITE" id="PS50930"/>
    </source>
</evidence>
<dbReference type="PROSITE" id="PS50110">
    <property type="entry name" value="RESPONSE_REGULATORY"/>
    <property type="match status" value="1"/>
</dbReference>
<dbReference type="SMART" id="SM00448">
    <property type="entry name" value="REC"/>
    <property type="match status" value="1"/>
</dbReference>
<dbReference type="PANTHER" id="PTHR37299">
    <property type="entry name" value="TRANSCRIPTIONAL REGULATOR-RELATED"/>
    <property type="match status" value="1"/>
</dbReference>
<proteinExistence type="predicted"/>
<dbReference type="OrthoDB" id="9787344at2"/>
<dbReference type="SMART" id="SM00850">
    <property type="entry name" value="LytTR"/>
    <property type="match status" value="1"/>
</dbReference>
<dbReference type="InterPro" id="IPR046947">
    <property type="entry name" value="LytR-like"/>
</dbReference>
<dbReference type="PANTHER" id="PTHR37299:SF1">
    <property type="entry name" value="STAGE 0 SPORULATION PROTEIN A HOMOLOG"/>
    <property type="match status" value="1"/>
</dbReference>
<keyword evidence="1" id="KW-0597">Phosphoprotein</keyword>
<reference evidence="5" key="1">
    <citation type="submission" date="2016-10" db="EMBL/GenBank/DDBJ databases">
        <authorList>
            <person name="Varghese N."/>
            <person name="Submissions S."/>
        </authorList>
    </citation>
    <scope>NUCLEOTIDE SEQUENCE [LARGE SCALE GENOMIC DNA]</scope>
    <source>
        <strain evidence="5">DSM 19110</strain>
    </source>
</reference>
<feature type="domain" description="Response regulatory" evidence="2">
    <location>
        <begin position="4"/>
        <end position="115"/>
    </location>
</feature>
<organism evidence="4 5">
    <name type="scientific">Pedobacter steynii</name>
    <dbReference type="NCBI Taxonomy" id="430522"/>
    <lineage>
        <taxon>Bacteria</taxon>
        <taxon>Pseudomonadati</taxon>
        <taxon>Bacteroidota</taxon>
        <taxon>Sphingobacteriia</taxon>
        <taxon>Sphingobacteriales</taxon>
        <taxon>Sphingobacteriaceae</taxon>
        <taxon>Pedobacter</taxon>
    </lineage>
</organism>